<dbReference type="PANTHER" id="PTHR37423:SF2">
    <property type="entry name" value="MEMBRANE-BOUND LYTIC MUREIN TRANSGLYCOSYLASE C"/>
    <property type="match status" value="1"/>
</dbReference>
<dbReference type="PROSITE" id="PS00922">
    <property type="entry name" value="TRANSGLYCOSYLASE"/>
    <property type="match status" value="1"/>
</dbReference>
<dbReference type="Pfam" id="PF01464">
    <property type="entry name" value="SLT"/>
    <property type="match status" value="1"/>
</dbReference>
<evidence type="ECO:0000313" key="5">
    <source>
        <dbReference type="Proteomes" id="UP000031672"/>
    </source>
</evidence>
<dbReference type="EMBL" id="JTKH01000001">
    <property type="protein sequence ID" value="KII82165.1"/>
    <property type="molecule type" value="Genomic_DNA"/>
</dbReference>
<dbReference type="InterPro" id="IPR023346">
    <property type="entry name" value="Lysozyme-like_dom_sf"/>
</dbReference>
<keyword evidence="5" id="KW-1185">Reference proteome</keyword>
<reference evidence="4 5" key="1">
    <citation type="submission" date="2014-11" db="EMBL/GenBank/DDBJ databases">
        <title>Draft Genome Sequence of Vibrio piscirenalis strains CECT 8603T and CECT 8604, two marine Gammaproteobacterium isolated from cultured gilthead sea bream (Sparus aurata).</title>
        <authorList>
            <person name="Arahal D.R."/>
            <person name="Rodrigo-Torres L."/>
            <person name="Lucena T."/>
            <person name="Pujalte M.J."/>
        </authorList>
    </citation>
    <scope>NUCLEOTIDE SEQUENCE [LARGE SCALE GENOMIC DNA]</scope>
    <source>
        <strain evidence="4 5">DCR 1-4-2</strain>
    </source>
</reference>
<dbReference type="Gene3D" id="1.10.530.10">
    <property type="match status" value="1"/>
</dbReference>
<proteinExistence type="inferred from homology"/>
<gene>
    <name evidence="4" type="ORF">OJ16_00030</name>
</gene>
<dbReference type="GO" id="GO:0016020">
    <property type="term" value="C:membrane"/>
    <property type="evidence" value="ECO:0007669"/>
    <property type="project" value="InterPro"/>
</dbReference>
<dbReference type="OrthoDB" id="5620293at2"/>
<feature type="chain" id="PRO_5009758940" evidence="2">
    <location>
        <begin position="24"/>
        <end position="463"/>
    </location>
</feature>
<accession>A0A0C2P1I6</accession>
<dbReference type="STRING" id="1461322.OJ16_00030"/>
<evidence type="ECO:0000256" key="2">
    <source>
        <dbReference type="SAM" id="SignalP"/>
    </source>
</evidence>
<dbReference type="InterPro" id="IPR008258">
    <property type="entry name" value="Transglycosylase_SLT_dom_1"/>
</dbReference>
<comment type="similarity">
    <text evidence="1">Belongs to the transglycosylase Slt family.</text>
</comment>
<dbReference type="GO" id="GO:0000270">
    <property type="term" value="P:peptidoglycan metabolic process"/>
    <property type="evidence" value="ECO:0007669"/>
    <property type="project" value="InterPro"/>
</dbReference>
<dbReference type="CDD" id="cd16893">
    <property type="entry name" value="LT_MltC_MltE"/>
    <property type="match status" value="1"/>
</dbReference>
<dbReference type="PANTHER" id="PTHR37423">
    <property type="entry name" value="SOLUBLE LYTIC MUREIN TRANSGLYCOSYLASE-RELATED"/>
    <property type="match status" value="1"/>
</dbReference>
<organism evidence="4 5">
    <name type="scientific">Vibrio renipiscarius</name>
    <dbReference type="NCBI Taxonomy" id="1461322"/>
    <lineage>
        <taxon>Bacteria</taxon>
        <taxon>Pseudomonadati</taxon>
        <taxon>Pseudomonadota</taxon>
        <taxon>Gammaproteobacteria</taxon>
        <taxon>Vibrionales</taxon>
        <taxon>Vibrionaceae</taxon>
        <taxon>Vibrio</taxon>
    </lineage>
</organism>
<dbReference type="RefSeq" id="WP_040985937.1">
    <property type="nucleotide sequence ID" value="NZ_JTKH01000001.1"/>
</dbReference>
<feature type="domain" description="Transglycosylase SLT" evidence="3">
    <location>
        <begin position="300"/>
        <end position="418"/>
    </location>
</feature>
<evidence type="ECO:0000259" key="3">
    <source>
        <dbReference type="Pfam" id="PF01464"/>
    </source>
</evidence>
<dbReference type="SUPFAM" id="SSF53955">
    <property type="entry name" value="Lysozyme-like"/>
    <property type="match status" value="1"/>
</dbReference>
<keyword evidence="2" id="KW-0732">Signal</keyword>
<comment type="caution">
    <text evidence="4">The sequence shown here is derived from an EMBL/GenBank/DDBJ whole genome shotgun (WGS) entry which is preliminary data.</text>
</comment>
<dbReference type="AlphaFoldDB" id="A0A0C2P1I6"/>
<feature type="signal peptide" evidence="2">
    <location>
        <begin position="1"/>
        <end position="23"/>
    </location>
</feature>
<evidence type="ECO:0000313" key="4">
    <source>
        <dbReference type="EMBL" id="KII82165.1"/>
    </source>
</evidence>
<sequence>MLRKNISLLATTVALVFSNVSSAEDAFDDLRNAINKANTPQQQKIAEFHQWLDQYFSQYEAWRVDYTTELDKERSVLIDKWGSGEVSNATRTVEYDGDIKKVIDYQNNTAVVSVLVDADQQENGLKPIQQFKIDGQTISLKHAQKKEVLVDYSIDQEKKEKQFVVDQVQTQLRQLDVQADRLIAANTGAPADFIYQRAQDKKMALIQSATLRVAAISAQFAAKREQLGINVDAVTKTSSEQPVTAKKAVNPSADVVPTSDLVAEKALPQKIEKKVINYTVKIPDNNLSAAAAKYRPLAVKEGEKWGIDTALIMAIMHNESSFRPKIVSGAPAYGLMQIVPTSAGHDVNRRVRKIDAPMTPEDLFVPEINVEAGTVYLRILQDNYLSKIKDEQSRVYCMIAAYNTGAGNVGRAFNPDGAMNLDNAIGIINTMTPEEVYQQLLDRLPHVETKTYLSRVTASLALY</sequence>
<dbReference type="InterPro" id="IPR000189">
    <property type="entry name" value="Transglyc_AS"/>
</dbReference>
<name>A0A0C2P1I6_9VIBR</name>
<dbReference type="Proteomes" id="UP000031672">
    <property type="component" value="Unassembled WGS sequence"/>
</dbReference>
<evidence type="ECO:0000256" key="1">
    <source>
        <dbReference type="ARBA" id="ARBA00007734"/>
    </source>
</evidence>
<protein>
    <submittedName>
        <fullName evidence="4">Murein transglycosylase</fullName>
    </submittedName>
</protein>
<dbReference type="GO" id="GO:0008933">
    <property type="term" value="F:peptidoglycan lytic transglycosylase activity"/>
    <property type="evidence" value="ECO:0007669"/>
    <property type="project" value="InterPro"/>
</dbReference>
<accession>A0A0C2JWB8</accession>